<feature type="region of interest" description="Disordered" evidence="1">
    <location>
        <begin position="719"/>
        <end position="819"/>
    </location>
</feature>
<sequence length="873" mass="96466">MCQRAVWHSPVRKGCGRGLCGTARSESDVSEGCVAQPGQNVMCLKAVWHSPHILRHTDISQATKDHLIFTERKRAALKMLADLRASNPQPEMVSRLDLQHENPDPCQNPSCVLRDEAHDYLLKRVRELEHENWVLRGGKGAPPGEEEPGEQPSTSRQSSSVIPPAEVSSSSDDDDADDDDDDGKGGGDDDDDADDDDDDDDNEDNQGPPPQPKKPQPEKPQPEAPAKEAPAGEAPANEPQPEEPQPSAQPSVQTSEPQPEEPQPSAQPSVQTSEPQPEEPQPSAQPSVQTSEPQPEEPQPSAQPSVQTSEPQPEEPQPSAQPSVQTSEPQPEEPQPSVQPSAQPSESQPSAQPSAQTSEPEMTSGISLSDLCESEEAQAADVKKRKRADEATRNRRRASRHQNQTGKESSETSRRWGSTQGGQGRCIGGHLASDPPGNKQPVNREDQGEHKQVHLSKGNCAGELCNPINTGQNFHQLYDDGESKTPLGLEVYVQHTSPSQFPGCPQCCGVQIQHHHWLPPPDDDFCGVFKLPQPTGKPSNSRREAKSLLGAQKLNRDLGRTLAAYQLSVKGKKLANLIPRETLASCIKQAGEKMPQLLDDLEEAPPRDRATRFRFLGHLAAYISCIYGHRPCVLTKMTCREVRQAYGNDTTGYLVNVLQHKTVQTYGHAQVYLTKEEYAWCLRWLALLNRTNFQSNRDISQRTSLSNFMCHSDKIQENCETRKDSKSPKALPTTSAAAAAADSDMPVEKAKRNLWPSQKRKRQETDTEESEEFKAADESDSEPSDPPSEPLSRTAEETEGSEPSEKTESARKRWKKPLSAEVALKIKNKLSPLKNRTLGKRLAVDPNQRTPELRKRLIKTRLEVRLERLKPQV</sequence>
<gene>
    <name evidence="2" type="ORF">WMY93_029811</name>
</gene>
<protein>
    <submittedName>
        <fullName evidence="2">Uncharacterized protein</fullName>
    </submittedName>
</protein>
<evidence type="ECO:0000256" key="1">
    <source>
        <dbReference type="SAM" id="MobiDB-lite"/>
    </source>
</evidence>
<feature type="compositionally biased region" description="Low complexity" evidence="1">
    <location>
        <begin position="227"/>
        <end position="360"/>
    </location>
</feature>
<feature type="compositionally biased region" description="Basic and acidic residues" evidence="1">
    <location>
        <begin position="442"/>
        <end position="452"/>
    </location>
</feature>
<accession>A0AAW0MKW7</accession>
<proteinExistence type="predicted"/>
<reference evidence="3" key="1">
    <citation type="submission" date="2024-04" db="EMBL/GenBank/DDBJ databases">
        <title>Salinicola lusitanus LLJ914,a marine bacterium isolated from the Okinawa Trough.</title>
        <authorList>
            <person name="Li J."/>
        </authorList>
    </citation>
    <scope>NUCLEOTIDE SEQUENCE [LARGE SCALE GENOMIC DNA]</scope>
</reference>
<evidence type="ECO:0000313" key="2">
    <source>
        <dbReference type="EMBL" id="KAK7881402.1"/>
    </source>
</evidence>
<comment type="caution">
    <text evidence="2">The sequence shown here is derived from an EMBL/GenBank/DDBJ whole genome shotgun (WGS) entry which is preliminary data.</text>
</comment>
<dbReference type="PANTHER" id="PTHR33472:SF28">
    <property type="entry name" value="BROMO AND FHA DOMAIN-CONTAINING PROTEIN DDB_G0267958"/>
    <property type="match status" value="1"/>
</dbReference>
<name>A0AAW0MKW7_9GOBI</name>
<feature type="compositionally biased region" description="Acidic residues" evidence="1">
    <location>
        <begin position="171"/>
        <end position="204"/>
    </location>
</feature>
<dbReference type="PANTHER" id="PTHR33472">
    <property type="entry name" value="OS01G0106600 PROTEIN"/>
    <property type="match status" value="1"/>
</dbReference>
<keyword evidence="3" id="KW-1185">Reference proteome</keyword>
<feature type="region of interest" description="Disordered" evidence="1">
    <location>
        <begin position="134"/>
        <end position="454"/>
    </location>
</feature>
<dbReference type="AlphaFoldDB" id="A0AAW0MKW7"/>
<evidence type="ECO:0000313" key="3">
    <source>
        <dbReference type="Proteomes" id="UP001460270"/>
    </source>
</evidence>
<dbReference type="Proteomes" id="UP001460270">
    <property type="component" value="Unassembled WGS sequence"/>
</dbReference>
<organism evidence="2 3">
    <name type="scientific">Mugilogobius chulae</name>
    <name type="common">yellowstripe goby</name>
    <dbReference type="NCBI Taxonomy" id="88201"/>
    <lineage>
        <taxon>Eukaryota</taxon>
        <taxon>Metazoa</taxon>
        <taxon>Chordata</taxon>
        <taxon>Craniata</taxon>
        <taxon>Vertebrata</taxon>
        <taxon>Euteleostomi</taxon>
        <taxon>Actinopterygii</taxon>
        <taxon>Neopterygii</taxon>
        <taxon>Teleostei</taxon>
        <taxon>Neoteleostei</taxon>
        <taxon>Acanthomorphata</taxon>
        <taxon>Gobiaria</taxon>
        <taxon>Gobiiformes</taxon>
        <taxon>Gobioidei</taxon>
        <taxon>Gobiidae</taxon>
        <taxon>Gobionellinae</taxon>
        <taxon>Mugilogobius</taxon>
    </lineage>
</organism>
<dbReference type="EMBL" id="JBBPFD010000022">
    <property type="protein sequence ID" value="KAK7881402.1"/>
    <property type="molecule type" value="Genomic_DNA"/>
</dbReference>